<protein>
    <submittedName>
        <fullName evidence="2">Uncharacterized protein</fullName>
    </submittedName>
</protein>
<dbReference type="AlphaFoldDB" id="A0A414DFK2"/>
<sequence>MMFGGWFSGGGSMAGMSGMMVNGGLAYADRWPPMVLPLGLYRAAEEDDIPKKWRNLARHARKKRTRKKWKNKIRRRIKQQQKGGRRHGRNGND</sequence>
<dbReference type="Proteomes" id="UP000284472">
    <property type="component" value="Unassembled WGS sequence"/>
</dbReference>
<comment type="caution">
    <text evidence="2">The sequence shown here is derived from an EMBL/GenBank/DDBJ whole genome shotgun (WGS) entry which is preliminary data.</text>
</comment>
<reference evidence="2 3" key="1">
    <citation type="submission" date="2018-08" db="EMBL/GenBank/DDBJ databases">
        <title>A genome reference for cultivated species of the human gut microbiota.</title>
        <authorList>
            <person name="Zou Y."/>
            <person name="Xue W."/>
            <person name="Luo G."/>
        </authorList>
    </citation>
    <scope>NUCLEOTIDE SEQUENCE [LARGE SCALE GENOMIC DNA]</scope>
    <source>
        <strain evidence="2 3">AM32-6</strain>
    </source>
</reference>
<evidence type="ECO:0000313" key="3">
    <source>
        <dbReference type="Proteomes" id="UP000284472"/>
    </source>
</evidence>
<dbReference type="RefSeq" id="WP_118043601.1">
    <property type="nucleotide sequence ID" value="NZ_QSIR01000001.1"/>
</dbReference>
<proteinExistence type="predicted"/>
<evidence type="ECO:0000256" key="1">
    <source>
        <dbReference type="SAM" id="MobiDB-lite"/>
    </source>
</evidence>
<accession>A0A414DFK2</accession>
<gene>
    <name evidence="2" type="ORF">DW812_01215</name>
</gene>
<organism evidence="2 3">
    <name type="scientific">Mediterraneibacter gnavus</name>
    <name type="common">Ruminococcus gnavus</name>
    <dbReference type="NCBI Taxonomy" id="33038"/>
    <lineage>
        <taxon>Bacteria</taxon>
        <taxon>Bacillati</taxon>
        <taxon>Bacillota</taxon>
        <taxon>Clostridia</taxon>
        <taxon>Lachnospirales</taxon>
        <taxon>Lachnospiraceae</taxon>
        <taxon>Mediterraneibacter</taxon>
    </lineage>
</organism>
<feature type="region of interest" description="Disordered" evidence="1">
    <location>
        <begin position="56"/>
        <end position="93"/>
    </location>
</feature>
<evidence type="ECO:0000313" key="2">
    <source>
        <dbReference type="EMBL" id="RHD09400.1"/>
    </source>
</evidence>
<name>A0A414DFK2_MEDGN</name>
<dbReference type="EMBL" id="QSIR01000001">
    <property type="protein sequence ID" value="RHD09400.1"/>
    <property type="molecule type" value="Genomic_DNA"/>
</dbReference>